<dbReference type="Pfam" id="PF01636">
    <property type="entry name" value="APH"/>
    <property type="match status" value="1"/>
</dbReference>
<dbReference type="AlphaFoldDB" id="A0A1H1TV21"/>
<protein>
    <submittedName>
        <fullName evidence="2">Homoserine kinase type II</fullName>
    </submittedName>
</protein>
<dbReference type="OrthoDB" id="30633at2"/>
<dbReference type="STRING" id="113562.SAMN04489716_1250"/>
<dbReference type="EMBL" id="LT629758">
    <property type="protein sequence ID" value="SDS64042.1"/>
    <property type="molecule type" value="Genomic_DNA"/>
</dbReference>
<dbReference type="InterPro" id="IPR002575">
    <property type="entry name" value="Aminoglycoside_PTrfase"/>
</dbReference>
<feature type="domain" description="Aminoglycoside phosphotransferase" evidence="1">
    <location>
        <begin position="19"/>
        <end position="249"/>
    </location>
</feature>
<reference evidence="2 3" key="1">
    <citation type="submission" date="2016-10" db="EMBL/GenBank/DDBJ databases">
        <authorList>
            <person name="de Groot N.N."/>
        </authorList>
    </citation>
    <scope>NUCLEOTIDE SEQUENCE [LARGE SCALE GENOMIC DNA]</scope>
    <source>
        <strain evidence="2 3">DSM 43941</strain>
    </source>
</reference>
<dbReference type="RefSeq" id="WP_092542423.1">
    <property type="nucleotide sequence ID" value="NZ_BOMJ01000020.1"/>
</dbReference>
<dbReference type="GO" id="GO:0016301">
    <property type="term" value="F:kinase activity"/>
    <property type="evidence" value="ECO:0007669"/>
    <property type="project" value="UniProtKB-KW"/>
</dbReference>
<organism evidence="2 3">
    <name type="scientific">Actinoplanes derwentensis</name>
    <dbReference type="NCBI Taxonomy" id="113562"/>
    <lineage>
        <taxon>Bacteria</taxon>
        <taxon>Bacillati</taxon>
        <taxon>Actinomycetota</taxon>
        <taxon>Actinomycetes</taxon>
        <taxon>Micromonosporales</taxon>
        <taxon>Micromonosporaceae</taxon>
        <taxon>Actinoplanes</taxon>
    </lineage>
</organism>
<evidence type="ECO:0000313" key="3">
    <source>
        <dbReference type="Proteomes" id="UP000198688"/>
    </source>
</evidence>
<proteinExistence type="predicted"/>
<keyword evidence="2" id="KW-0808">Transferase</keyword>
<keyword evidence="3" id="KW-1185">Reference proteome</keyword>
<dbReference type="InterPro" id="IPR011009">
    <property type="entry name" value="Kinase-like_dom_sf"/>
</dbReference>
<dbReference type="SUPFAM" id="SSF56112">
    <property type="entry name" value="Protein kinase-like (PK-like)"/>
    <property type="match status" value="1"/>
</dbReference>
<keyword evidence="2" id="KW-0418">Kinase</keyword>
<gene>
    <name evidence="2" type="ORF">SAMN04489716_1250</name>
</gene>
<dbReference type="Gene3D" id="3.90.1200.10">
    <property type="match status" value="1"/>
</dbReference>
<accession>A0A1H1TV21</accession>
<evidence type="ECO:0000259" key="1">
    <source>
        <dbReference type="Pfam" id="PF01636"/>
    </source>
</evidence>
<evidence type="ECO:0000313" key="2">
    <source>
        <dbReference type="EMBL" id="SDS64042.1"/>
    </source>
</evidence>
<dbReference type="Proteomes" id="UP000198688">
    <property type="component" value="Chromosome I"/>
</dbReference>
<sequence>MIGTLSARFGVAPVLASVPITLGLMNQNWRWTTRSADYAVKRLRDATPATVRRQQRALPTLAAHGIPVAVPFGLTELDGHWYTIAPWLPGTHTPGTALSLPACHELGRVIGHTHSVLRAALPAGPSTLPPPPTVAETIAQLERLAAATGDTGFDDFARAEIDWRLRLLPSIAHLRPDPGAEDPIGWTHGDLTPLNLLFTGSEVSGILDWDRLGVRPYGREVIRTAAIVFVSSAGLDLDRIAAFSAGYRSRIAVPAVAMRDAAHRRWWDLATDTYFLRRHYDQGDTGCDHLFHSSSAVLRWWTGHRDDVAESLTSIR</sequence>
<name>A0A1H1TV21_9ACTN</name>